<dbReference type="EMBL" id="BMGM01000014">
    <property type="protein sequence ID" value="GGE44564.1"/>
    <property type="molecule type" value="Genomic_DNA"/>
</dbReference>
<sequence>MKIFQTLFISLTFTFFCSSQKNSGIITYGQNLNNFIIDTTSIDDSYLKSVLLKSFTDRKNALSADVDVYKLVFNKSQSRFEPIERLSSDYKNAYQRAITKGIYYIDINSNKIVYSKYSGYLGKQLIINYDKQPYAWKIHNEKKEIKGYICQKAEAIIQNEKGVKSKVIAWFTNEINLNFGPKQYFGLPGLIIELHELESVYYLRSIKFKDVELDTTKKGEEISYDDYLKMVNGVSRF</sequence>
<evidence type="ECO:0000313" key="2">
    <source>
        <dbReference type="Proteomes" id="UP000599179"/>
    </source>
</evidence>
<organism evidence="1 2">
    <name type="scientific">Psychroflexus planctonicus</name>
    <dbReference type="NCBI Taxonomy" id="1526575"/>
    <lineage>
        <taxon>Bacteria</taxon>
        <taxon>Pseudomonadati</taxon>
        <taxon>Bacteroidota</taxon>
        <taxon>Flavobacteriia</taxon>
        <taxon>Flavobacteriales</taxon>
        <taxon>Flavobacteriaceae</taxon>
        <taxon>Psychroflexus</taxon>
    </lineage>
</organism>
<reference evidence="2" key="1">
    <citation type="journal article" date="2019" name="Int. J. Syst. Evol. Microbiol.">
        <title>The Global Catalogue of Microorganisms (GCM) 10K type strain sequencing project: providing services to taxonomists for standard genome sequencing and annotation.</title>
        <authorList>
            <consortium name="The Broad Institute Genomics Platform"/>
            <consortium name="The Broad Institute Genome Sequencing Center for Infectious Disease"/>
            <person name="Wu L."/>
            <person name="Ma J."/>
        </authorList>
    </citation>
    <scope>NUCLEOTIDE SEQUENCE [LARGE SCALE GENOMIC DNA]</scope>
    <source>
        <strain evidence="2">CGMCC 1.12931</strain>
    </source>
</reference>
<comment type="caution">
    <text evidence="1">The sequence shown here is derived from an EMBL/GenBank/DDBJ whole genome shotgun (WGS) entry which is preliminary data.</text>
</comment>
<gene>
    <name evidence="1" type="ORF">GCM10010832_25700</name>
</gene>
<dbReference type="Proteomes" id="UP000599179">
    <property type="component" value="Unassembled WGS sequence"/>
</dbReference>
<keyword evidence="2" id="KW-1185">Reference proteome</keyword>
<accession>A0ABQ1SL24</accession>
<protein>
    <submittedName>
        <fullName evidence="1">GLPGLI family protein</fullName>
    </submittedName>
</protein>
<name>A0ABQ1SL24_9FLAO</name>
<dbReference type="RefSeq" id="WP_188459563.1">
    <property type="nucleotide sequence ID" value="NZ_BMGM01000014.1"/>
</dbReference>
<proteinExistence type="predicted"/>
<dbReference type="InterPro" id="IPR005901">
    <property type="entry name" value="GLPGLI"/>
</dbReference>
<dbReference type="Pfam" id="PF09697">
    <property type="entry name" value="Porph_ging"/>
    <property type="match status" value="1"/>
</dbReference>
<dbReference type="NCBIfam" id="TIGR01200">
    <property type="entry name" value="GLPGLI"/>
    <property type="match status" value="1"/>
</dbReference>
<evidence type="ECO:0000313" key="1">
    <source>
        <dbReference type="EMBL" id="GGE44564.1"/>
    </source>
</evidence>